<accession>A0ABV8GMS5</accession>
<comment type="caution">
    <text evidence="2">The sequence shown here is derived from an EMBL/GenBank/DDBJ whole genome shotgun (WGS) entry which is preliminary data.</text>
</comment>
<organism evidence="2 3">
    <name type="scientific">Nonomuraea purpurea</name>
    <dbReference type="NCBI Taxonomy" id="1849276"/>
    <lineage>
        <taxon>Bacteria</taxon>
        <taxon>Bacillati</taxon>
        <taxon>Actinomycetota</taxon>
        <taxon>Actinomycetes</taxon>
        <taxon>Streptosporangiales</taxon>
        <taxon>Streptosporangiaceae</taxon>
        <taxon>Nonomuraea</taxon>
    </lineage>
</organism>
<sequence length="60" mass="6660">MRSQTSMKARVRRACALSLLAVTTVVTIGMASAPAQAMPPGDVWYRCYVPDYGWMYCLDV</sequence>
<dbReference type="EMBL" id="JBHSBI010000031">
    <property type="protein sequence ID" value="MFC4013957.1"/>
    <property type="molecule type" value="Genomic_DNA"/>
</dbReference>
<gene>
    <name evidence="2" type="ORF">ACFOY2_42500</name>
</gene>
<evidence type="ECO:0000313" key="2">
    <source>
        <dbReference type="EMBL" id="MFC4013957.1"/>
    </source>
</evidence>
<keyword evidence="1" id="KW-0732">Signal</keyword>
<dbReference type="Proteomes" id="UP001595851">
    <property type="component" value="Unassembled WGS sequence"/>
</dbReference>
<protein>
    <recommendedName>
        <fullName evidence="4">Secreted protein</fullName>
    </recommendedName>
</protein>
<reference evidence="3" key="1">
    <citation type="journal article" date="2019" name="Int. J. Syst. Evol. Microbiol.">
        <title>The Global Catalogue of Microorganisms (GCM) 10K type strain sequencing project: providing services to taxonomists for standard genome sequencing and annotation.</title>
        <authorList>
            <consortium name="The Broad Institute Genomics Platform"/>
            <consortium name="The Broad Institute Genome Sequencing Center for Infectious Disease"/>
            <person name="Wu L."/>
            <person name="Ma J."/>
        </authorList>
    </citation>
    <scope>NUCLEOTIDE SEQUENCE [LARGE SCALE GENOMIC DNA]</scope>
    <source>
        <strain evidence="3">TBRC 1276</strain>
    </source>
</reference>
<evidence type="ECO:0008006" key="4">
    <source>
        <dbReference type="Google" id="ProtNLM"/>
    </source>
</evidence>
<name>A0ABV8GMS5_9ACTN</name>
<evidence type="ECO:0000313" key="3">
    <source>
        <dbReference type="Proteomes" id="UP001595851"/>
    </source>
</evidence>
<feature type="chain" id="PRO_5045770206" description="Secreted protein" evidence="1">
    <location>
        <begin position="38"/>
        <end position="60"/>
    </location>
</feature>
<proteinExistence type="predicted"/>
<feature type="signal peptide" evidence="1">
    <location>
        <begin position="1"/>
        <end position="37"/>
    </location>
</feature>
<evidence type="ECO:0000256" key="1">
    <source>
        <dbReference type="SAM" id="SignalP"/>
    </source>
</evidence>
<keyword evidence="3" id="KW-1185">Reference proteome</keyword>
<dbReference type="RefSeq" id="WP_379533810.1">
    <property type="nucleotide sequence ID" value="NZ_JBHSBI010000031.1"/>
</dbReference>